<reference evidence="3 4" key="2">
    <citation type="journal article" date="2021" name="J. Hered.">
        <title>Feather Gene Expression Elucidates the Developmental Basis of Plumage Iridescence in African Starlings.</title>
        <authorList>
            <person name="Rubenstein D.R."/>
            <person name="Corvelo A."/>
            <person name="MacManes M.D."/>
            <person name="Maia R."/>
            <person name="Narzisi G."/>
            <person name="Rousaki A."/>
            <person name="Vandenabeele P."/>
            <person name="Shawkey M.D."/>
            <person name="Solomon J."/>
        </authorList>
    </citation>
    <scope>NUCLEOTIDE SEQUENCE [LARGE SCALE GENOMIC DNA]</scope>
    <source>
        <strain evidence="3">SS15</strain>
    </source>
</reference>
<name>A0A835P3C3_9PASS</name>
<proteinExistence type="predicted"/>
<dbReference type="EMBL" id="JADDUC020000001">
    <property type="protein sequence ID" value="KAI1242686.1"/>
    <property type="molecule type" value="Genomic_DNA"/>
</dbReference>
<evidence type="ECO:0000313" key="3">
    <source>
        <dbReference type="EMBL" id="KAI1242686.1"/>
    </source>
</evidence>
<accession>A0A835P3C3</accession>
<protein>
    <submittedName>
        <fullName evidence="2">Uncharacterized protein</fullName>
    </submittedName>
</protein>
<reference evidence="3" key="3">
    <citation type="submission" date="2022-01" db="EMBL/GenBank/DDBJ databases">
        <authorList>
            <person name="Rubenstein D.R."/>
        </authorList>
    </citation>
    <scope>NUCLEOTIDE SEQUENCE</scope>
    <source>
        <strain evidence="3">SS15</strain>
        <tissue evidence="3">Liver</tissue>
    </source>
</reference>
<evidence type="ECO:0000313" key="2">
    <source>
        <dbReference type="EMBL" id="KAG0134652.1"/>
    </source>
</evidence>
<evidence type="ECO:0000256" key="1">
    <source>
        <dbReference type="SAM" id="MobiDB-lite"/>
    </source>
</evidence>
<gene>
    <name evidence="3" type="ORF">IHE44_0000225</name>
    <name evidence="2" type="ORF">IHE44_007916</name>
</gene>
<comment type="caution">
    <text evidence="2">The sequence shown here is derived from an EMBL/GenBank/DDBJ whole genome shotgun (WGS) entry which is preliminary data.</text>
</comment>
<evidence type="ECO:0000313" key="4">
    <source>
        <dbReference type="Proteomes" id="UP000618051"/>
    </source>
</evidence>
<reference evidence="2" key="1">
    <citation type="submission" date="2020-10" db="EMBL/GenBank/DDBJ databases">
        <title>Feather gene expression reveals the developmental basis of iridescence in African starlings.</title>
        <authorList>
            <person name="Rubenstein D.R."/>
        </authorList>
    </citation>
    <scope>NUCLEOTIDE SEQUENCE</scope>
    <source>
        <strain evidence="2">SS15</strain>
        <tissue evidence="2">Liver</tissue>
    </source>
</reference>
<sequence>MKQQQLGFVFGNSFSFSIPCTRNRVEPKSAYICDQNKLFSRTNYIIEFKREPSARMDVKPSRGAMVSLSRGTCPAGVARLALSSIRCDVIMAGLADLHTSKRRSSFFSKAFCCCPLLNYRHPEVVLCFVTLRKKEQDISSNTVLCAMDILTRSCFRGCRRETFMSVILASINILTLPSILHISSTGQGRKAIPYRPPKVQKASFVPPGQCLSGMRKTEQEQRKMGTPEENKRAEIRKQSNE</sequence>
<feature type="region of interest" description="Disordered" evidence="1">
    <location>
        <begin position="208"/>
        <end position="241"/>
    </location>
</feature>
<dbReference type="AlphaFoldDB" id="A0A835P3C3"/>
<feature type="compositionally biased region" description="Basic and acidic residues" evidence="1">
    <location>
        <begin position="215"/>
        <end position="241"/>
    </location>
</feature>
<organism evidence="2">
    <name type="scientific">Lamprotornis superbus</name>
    <dbReference type="NCBI Taxonomy" id="245042"/>
    <lineage>
        <taxon>Eukaryota</taxon>
        <taxon>Metazoa</taxon>
        <taxon>Chordata</taxon>
        <taxon>Craniata</taxon>
        <taxon>Vertebrata</taxon>
        <taxon>Euteleostomi</taxon>
        <taxon>Archelosauria</taxon>
        <taxon>Archosauria</taxon>
        <taxon>Dinosauria</taxon>
        <taxon>Saurischia</taxon>
        <taxon>Theropoda</taxon>
        <taxon>Coelurosauria</taxon>
        <taxon>Aves</taxon>
        <taxon>Neognathae</taxon>
        <taxon>Neoaves</taxon>
        <taxon>Telluraves</taxon>
        <taxon>Australaves</taxon>
        <taxon>Passeriformes</taxon>
        <taxon>Sturnidae</taxon>
        <taxon>Lamprotornis</taxon>
    </lineage>
</organism>
<dbReference type="Proteomes" id="UP000618051">
    <property type="component" value="Unassembled WGS sequence"/>
</dbReference>
<dbReference type="EMBL" id="JADDUC010000004">
    <property type="protein sequence ID" value="KAG0134652.1"/>
    <property type="molecule type" value="Genomic_DNA"/>
</dbReference>
<keyword evidence="4" id="KW-1185">Reference proteome</keyword>